<accession>A0ABD1KNK6</accession>
<dbReference type="InterPro" id="IPR001025">
    <property type="entry name" value="BAH_dom"/>
</dbReference>
<dbReference type="Gene3D" id="2.30.30.490">
    <property type="match status" value="1"/>
</dbReference>
<dbReference type="InterPro" id="IPR048924">
    <property type="entry name" value="BAHCC1-like_Tudor"/>
</dbReference>
<dbReference type="SMART" id="SM00439">
    <property type="entry name" value="BAH"/>
    <property type="match status" value="1"/>
</dbReference>
<dbReference type="Pfam" id="PF01426">
    <property type="entry name" value="BAH"/>
    <property type="match status" value="1"/>
</dbReference>
<dbReference type="Proteomes" id="UP001591681">
    <property type="component" value="Unassembled WGS sequence"/>
</dbReference>
<protein>
    <recommendedName>
        <fullName evidence="2">BAH domain-containing protein</fullName>
    </recommendedName>
</protein>
<keyword evidence="4" id="KW-1185">Reference proteome</keyword>
<feature type="compositionally biased region" description="Low complexity" evidence="1">
    <location>
        <begin position="1197"/>
        <end position="1225"/>
    </location>
</feature>
<dbReference type="EMBL" id="JBHFQA010000003">
    <property type="protein sequence ID" value="KAL2100740.1"/>
    <property type="molecule type" value="Genomic_DNA"/>
</dbReference>
<dbReference type="PROSITE" id="PS51038">
    <property type="entry name" value="BAH"/>
    <property type="match status" value="1"/>
</dbReference>
<dbReference type="Gene3D" id="2.30.30.140">
    <property type="match status" value="1"/>
</dbReference>
<feature type="compositionally biased region" description="Acidic residues" evidence="1">
    <location>
        <begin position="1151"/>
        <end position="1184"/>
    </location>
</feature>
<feature type="region of interest" description="Disordered" evidence="1">
    <location>
        <begin position="525"/>
        <end position="554"/>
    </location>
</feature>
<feature type="compositionally biased region" description="Basic and acidic residues" evidence="1">
    <location>
        <begin position="712"/>
        <end position="732"/>
    </location>
</feature>
<dbReference type="InterPro" id="IPR056841">
    <property type="entry name" value="TNRC18_BAHCC1-like_SH3"/>
</dbReference>
<feature type="compositionally biased region" description="Acidic residues" evidence="1">
    <location>
        <begin position="1119"/>
        <end position="1139"/>
    </location>
</feature>
<feature type="compositionally biased region" description="Low complexity" evidence="1">
    <location>
        <begin position="1069"/>
        <end position="1118"/>
    </location>
</feature>
<feature type="compositionally biased region" description="Low complexity" evidence="1">
    <location>
        <begin position="945"/>
        <end position="993"/>
    </location>
</feature>
<organism evidence="3 4">
    <name type="scientific">Coilia grayii</name>
    <name type="common">Gray's grenadier anchovy</name>
    <dbReference type="NCBI Taxonomy" id="363190"/>
    <lineage>
        <taxon>Eukaryota</taxon>
        <taxon>Metazoa</taxon>
        <taxon>Chordata</taxon>
        <taxon>Craniata</taxon>
        <taxon>Vertebrata</taxon>
        <taxon>Euteleostomi</taxon>
        <taxon>Actinopterygii</taxon>
        <taxon>Neopterygii</taxon>
        <taxon>Teleostei</taxon>
        <taxon>Clupei</taxon>
        <taxon>Clupeiformes</taxon>
        <taxon>Clupeoidei</taxon>
        <taxon>Engraulidae</taxon>
        <taxon>Coilinae</taxon>
        <taxon>Coilia</taxon>
    </lineage>
</organism>
<feature type="region of interest" description="Disordered" evidence="1">
    <location>
        <begin position="945"/>
        <end position="1256"/>
    </location>
</feature>
<feature type="region of interest" description="Disordered" evidence="1">
    <location>
        <begin position="410"/>
        <end position="513"/>
    </location>
</feature>
<dbReference type="InterPro" id="IPR052429">
    <property type="entry name" value="BAH_domain_protein"/>
</dbReference>
<evidence type="ECO:0000256" key="1">
    <source>
        <dbReference type="SAM" id="MobiDB-lite"/>
    </source>
</evidence>
<dbReference type="PANTHER" id="PTHR12505">
    <property type="entry name" value="PHD FINGER TRANSCRIPTION FACTOR"/>
    <property type="match status" value="1"/>
</dbReference>
<feature type="region of interest" description="Disordered" evidence="1">
    <location>
        <begin position="708"/>
        <end position="826"/>
    </location>
</feature>
<feature type="compositionally biased region" description="Basic residues" evidence="1">
    <location>
        <begin position="370"/>
        <end position="379"/>
    </location>
</feature>
<sequence length="1453" mass="157749">MRGKRKHKRWNDPEASSSYSSEVPKKAHKKGRVSEQEQLATKLDKALSLTKLGKFPKSSCRFTDSSSGKSRASGSGSSSSSRRATLAEADPRAKASKSGLVKDLVYVHKSSSKGGKSKTTSKLKASEASLKGRSQRKVSYSPARSDVSSYSNNTDSEEEDSMKDGWPPRPFLGRPSGSRPSMQPGMSSTPSKKKRSSSKRACASPASLKAKQAAKDRKHKHFAMLLQEAGVSSSEDSFDQEYLTDRDEYEEEDDSEEDEYEYELDESDGLCSSSFEESGLGLLARFAASAIPCPVLSTPLSLIQLEAKDKAKKKQERQGLLGPDLDFTDSESDGKIRKKFPSLLQGKRSAPELPLLPPASVVREESGTSKRGRKPKKVKSPREFSLDLGADGSDDDRWIRRRSERIFLHDAALANPVSPTNKPPPPLTPKPARTPKSSPQSPKEVATKPKEIREISKKKKGKESPTCVAAPPPLSSGSHAEIAPPTPISPGRKTKVKPKPREQVRSGKGGAVSRLMESMAADEDFEPNQDCSFSEDENVSVSTAQPERPCTPAPRNCVIDKDELQDGLRVLIPMDDKLLYAGHVNTVHSPDIYSVVVEGERGNRPHIYCLEQLLQEAIIDVKPPSVRYLPQGTRIAAYWSQQYRCLYPGTVVRGTPDMDEADDLITVEFDDGDTGRIPLSHIRLLPPDYKIQCAEPSPALLVACTKRRGRKASKDVPESKEAGLKAPEETAPKSRGRGRKPKPKPDPEGASKEHEKPADASVPAPAKEKSLAQRPGPGPRPGRKSQQSGGGAAVSAAAIPAPSGESQKKPAAVKAPAKVRPQHPAQSVYTTPIYGKVLSVDLYNDPSTSLAMFMSGKEIGGGSGGCSNSVGKAKPMKRLRKSEELLEPPFGTKAQRKQPQAEILIKLDHEGVMSPKTKKTKALMMMEGQSLSKRENKAVLGVGYTTITPTSNNTISTSNANTNTSSSTASASPAHTNPSSAVNATEKSSSKSKTTAEAEAPKVDSGPAYGVRKAGSESLAKAKGSGEATAKEVEEEESASSSSTSSSSESEPEEERSSAAAKKDKKTKVVAAKQDSSSVSSRASSPASSNTSNSTSSSSSSSSSAGSNSSSSSSSSSTTDDEEEEEEEEEESCSSDEEAPALAQASPTVPTEEEEAPQQEDEEEEEGEEEEEEEKLEAPAEEEAPTVTTKARKQEQRPSAQTQQPQSQQREQRAAKSQKLKQQGGSSSGGSGRPKRREGIHLPTTKELAKRQRLPSVENRPKISAFLPARQLWKWFGKPTQRRGMKGKAKKLFYKAIVRGKEMIRIGDCAVFLSAGRPNLPFIGHIQSMWESWGNNMVVRVKWFYHPEETNPGKKLNDKKNWDQMSGRSLPAALQVSNQRKDFMERALYQSSHIDENDVQTISHKCLVVSLEQYEQMIKTKKYQDSEDLYYLAGTYEPTTGMIFNTDGVPVIC</sequence>
<comment type="caution">
    <text evidence="3">The sequence shown here is derived from an EMBL/GenBank/DDBJ whole genome shotgun (WGS) entry which is preliminary data.</text>
</comment>
<dbReference type="Pfam" id="PF21744">
    <property type="entry name" value="BAHCC1-like_Tudor"/>
    <property type="match status" value="1"/>
</dbReference>
<evidence type="ECO:0000313" key="3">
    <source>
        <dbReference type="EMBL" id="KAL2100740.1"/>
    </source>
</evidence>
<dbReference type="CDD" id="cd04714">
    <property type="entry name" value="BAH_BAHCC1"/>
    <property type="match status" value="1"/>
</dbReference>
<proteinExistence type="predicted"/>
<feature type="domain" description="BAH" evidence="2">
    <location>
        <begin position="1302"/>
        <end position="1447"/>
    </location>
</feature>
<feature type="region of interest" description="Disordered" evidence="1">
    <location>
        <begin position="1"/>
        <end position="39"/>
    </location>
</feature>
<reference evidence="3 4" key="1">
    <citation type="submission" date="2024-09" db="EMBL/GenBank/DDBJ databases">
        <title>A chromosome-level genome assembly of Gray's grenadier anchovy, Coilia grayii.</title>
        <authorList>
            <person name="Fu Z."/>
        </authorList>
    </citation>
    <scope>NUCLEOTIDE SEQUENCE [LARGE SCALE GENOMIC DNA]</scope>
    <source>
        <strain evidence="3">G4</strain>
        <tissue evidence="3">Muscle</tissue>
    </source>
</reference>
<dbReference type="PANTHER" id="PTHR12505:SF21">
    <property type="entry name" value="TRINUCLEOTIDE REPEAT-CONTAINING GENE 18 PROTEIN"/>
    <property type="match status" value="1"/>
</dbReference>
<evidence type="ECO:0000313" key="4">
    <source>
        <dbReference type="Proteomes" id="UP001591681"/>
    </source>
</evidence>
<feature type="compositionally biased region" description="Acidic residues" evidence="1">
    <location>
        <begin position="525"/>
        <end position="538"/>
    </location>
</feature>
<feature type="compositionally biased region" description="Low complexity" evidence="1">
    <location>
        <begin position="793"/>
        <end position="819"/>
    </location>
</feature>
<feature type="compositionally biased region" description="Low complexity" evidence="1">
    <location>
        <begin position="1039"/>
        <end position="1049"/>
    </location>
</feature>
<feature type="compositionally biased region" description="Low complexity" evidence="1">
    <location>
        <begin position="65"/>
        <end position="84"/>
    </location>
</feature>
<dbReference type="CDD" id="cd20469">
    <property type="entry name" value="Tudor_TNRC18"/>
    <property type="match status" value="1"/>
</dbReference>
<dbReference type="InterPro" id="IPR043151">
    <property type="entry name" value="BAH_sf"/>
</dbReference>
<feature type="region of interest" description="Disordered" evidence="1">
    <location>
        <begin position="56"/>
        <end position="267"/>
    </location>
</feature>
<dbReference type="Pfam" id="PF24912">
    <property type="entry name" value="SH3_TNRC18"/>
    <property type="match status" value="1"/>
</dbReference>
<feature type="region of interest" description="Disordered" evidence="1">
    <location>
        <begin position="308"/>
        <end position="398"/>
    </location>
</feature>
<gene>
    <name evidence="3" type="ORF">ACEWY4_002501</name>
</gene>
<feature type="compositionally biased region" description="Basic and acidic residues" evidence="1">
    <location>
        <begin position="445"/>
        <end position="455"/>
    </location>
</feature>
<name>A0ABD1KNK6_9TELE</name>
<feature type="compositionally biased region" description="Basic and acidic residues" evidence="1">
    <location>
        <begin position="743"/>
        <end position="758"/>
    </location>
</feature>
<feature type="compositionally biased region" description="Acidic residues" evidence="1">
    <location>
        <begin position="247"/>
        <end position="267"/>
    </location>
</feature>
<evidence type="ECO:0000259" key="2">
    <source>
        <dbReference type="PROSITE" id="PS51038"/>
    </source>
</evidence>